<dbReference type="GO" id="GO:0006527">
    <property type="term" value="P:L-arginine catabolic process"/>
    <property type="evidence" value="ECO:0007669"/>
    <property type="project" value="InterPro"/>
</dbReference>
<dbReference type="Pfam" id="PF17810">
    <property type="entry name" value="Arg_decarb_HB"/>
    <property type="match status" value="1"/>
</dbReference>
<dbReference type="InterPro" id="IPR029066">
    <property type="entry name" value="PLP-binding_barrel"/>
</dbReference>
<dbReference type="NCBIfam" id="TIGR01273">
    <property type="entry name" value="speA"/>
    <property type="match status" value="1"/>
</dbReference>
<dbReference type="GO" id="GO:0008792">
    <property type="term" value="F:arginine decarboxylase activity"/>
    <property type="evidence" value="ECO:0007669"/>
    <property type="project" value="UniProtKB-UniRule"/>
</dbReference>
<evidence type="ECO:0000256" key="7">
    <source>
        <dbReference type="ARBA" id="ARBA00022793"/>
    </source>
</evidence>
<dbReference type="Pfam" id="PF02784">
    <property type="entry name" value="Orn_Arg_deC_N"/>
    <property type="match status" value="1"/>
</dbReference>
<evidence type="ECO:0000256" key="12">
    <source>
        <dbReference type="ARBA" id="ARBA00023239"/>
    </source>
</evidence>
<dbReference type="PRINTS" id="PR01179">
    <property type="entry name" value="ODADCRBXLASE"/>
</dbReference>
<dbReference type="InterPro" id="IPR022653">
    <property type="entry name" value="De-COase2_pyr-phos_BS"/>
</dbReference>
<dbReference type="InterPro" id="IPR041128">
    <property type="entry name" value="Arg_decarbox_C"/>
</dbReference>
<dbReference type="PIRSF" id="PIRSF001336">
    <property type="entry name" value="Arg_decrbxlase"/>
    <property type="match status" value="1"/>
</dbReference>
<dbReference type="InterPro" id="IPR009006">
    <property type="entry name" value="Ala_racemase/Decarboxylase_C"/>
</dbReference>
<accession>Q1K204</accession>
<dbReference type="OrthoDB" id="9802658at2"/>
<evidence type="ECO:0000259" key="17">
    <source>
        <dbReference type="Pfam" id="PF17810"/>
    </source>
</evidence>
<dbReference type="AlphaFoldDB" id="Q1K204"/>
<evidence type="ECO:0000256" key="9">
    <source>
        <dbReference type="ARBA" id="ARBA00022898"/>
    </source>
</evidence>
<evidence type="ECO:0000256" key="1">
    <source>
        <dbReference type="ARBA" id="ARBA00001933"/>
    </source>
</evidence>
<keyword evidence="7" id="KW-0210">Decarboxylase</keyword>
<feature type="active site" description="Proton donor" evidence="15">
    <location>
        <position position="499"/>
    </location>
</feature>
<feature type="modified residue" description="N6-(pyridoxal phosphate)lysine" evidence="14">
    <location>
        <position position="105"/>
    </location>
</feature>
<evidence type="ECO:0000256" key="14">
    <source>
        <dbReference type="PIRSR" id="PIRSR001336-50"/>
    </source>
</evidence>
<dbReference type="InterPro" id="IPR040634">
    <property type="entry name" value="Arg_decarb_HB"/>
</dbReference>
<dbReference type="InterPro" id="IPR022644">
    <property type="entry name" value="De-COase2_N"/>
</dbReference>
<comment type="cofactor">
    <cofactor evidence="1 14">
        <name>pyridoxal 5'-phosphate</name>
        <dbReference type="ChEBI" id="CHEBI:597326"/>
    </cofactor>
</comment>
<comment type="caution">
    <text evidence="19">The sequence shown here is derived from an EMBL/GenBank/DDBJ whole genome shotgun (WGS) entry which is preliminary data.</text>
</comment>
<evidence type="ECO:0000256" key="4">
    <source>
        <dbReference type="ARBA" id="ARBA00008357"/>
    </source>
</evidence>
<dbReference type="Gene3D" id="1.10.287.3440">
    <property type="match status" value="1"/>
</dbReference>
<reference evidence="19" key="1">
    <citation type="submission" date="2006-05" db="EMBL/GenBank/DDBJ databases">
        <title>Annotation of the draft genome assembly of Desulfuromonas acetoxidans DSM 684.</title>
        <authorList>
            <consortium name="US DOE Joint Genome Institute (JGI-ORNL)"/>
            <person name="Larimer F."/>
            <person name="Land M."/>
            <person name="Hauser L."/>
        </authorList>
    </citation>
    <scope>NUCLEOTIDE SEQUENCE [LARGE SCALE GENOMIC DNA]</scope>
    <source>
        <strain evidence="19">DSM 684</strain>
    </source>
</reference>
<sequence length="632" mass="70326">MTQDLSNWTIDDSAQLYGIPDWGRGFFGVNSAGEMTVEIDGTKGPVQVSLMEIVAGLEQRGYDMPIVLRIENLLQSRIVYLNETFRGAIAAAGYQGRYRGVFPVKVNQQCQIIEEICRFGAPYQHGLEAGSKAELVLALANLTPGGLLVLNGYKDREFIDLGLWAHKLGHPCFFVIESPAELELLIERSHQLNVRPHIGARIKISTQVSGMWTETSGDRSSFGLSSTQLLAMVETLQAAEMIDCLEMLHCHLGSQIPCLEDIGRGVEEACRYYINLCREGAPMGYLDLGGGLAVDYSGRCSGDGHSRNYSLEDYCQAIVTTIAATLDNTGIAHPHIVTESGRATVAYSSMLLFNILDVMHFEADPLPQPFPANEAEILQEQHRFFTTLNGHDYHQAVILRDRMRQQFRDGQLSLRQRTLGENLFLATAQKVVATARQSGLSSPQISELQDALADIYYGNFSVFQSLPDTWAIDQLLPVAPLHRHDQRPTREAILSDLTCDCDGKLDQFIVGGELRKTLPLHAFSPGENYYVGAFLMGAYQETLGDLHNLFGDTHVASVRINEEGGYDLIEEISGDTIGEILSYVEYSPSVLFDRMRKEAEQAVREQRLTVTERQQFLTLFGDNLSGYPYYRG</sequence>
<evidence type="ECO:0000256" key="2">
    <source>
        <dbReference type="ARBA" id="ARBA00001946"/>
    </source>
</evidence>
<keyword evidence="12" id="KW-0456">Lyase</keyword>
<dbReference type="NCBIfam" id="NF003763">
    <property type="entry name" value="PRK05354.1"/>
    <property type="match status" value="1"/>
</dbReference>
<evidence type="ECO:0000259" key="16">
    <source>
        <dbReference type="Pfam" id="PF02784"/>
    </source>
</evidence>
<evidence type="ECO:0000313" key="19">
    <source>
        <dbReference type="EMBL" id="EAT16635.1"/>
    </source>
</evidence>
<keyword evidence="20" id="KW-1185">Reference proteome</keyword>
<keyword evidence="6" id="KW-0479">Metal-binding</keyword>
<evidence type="ECO:0000256" key="10">
    <source>
        <dbReference type="ARBA" id="ARBA00023066"/>
    </source>
</evidence>
<dbReference type="GO" id="GO:0046872">
    <property type="term" value="F:metal ion binding"/>
    <property type="evidence" value="ECO:0007669"/>
    <property type="project" value="UniProtKB-KW"/>
</dbReference>
<evidence type="ECO:0000256" key="3">
    <source>
        <dbReference type="ARBA" id="ARBA00002257"/>
    </source>
</evidence>
<keyword evidence="9 14" id="KW-0663">Pyridoxal phosphate</keyword>
<dbReference type="InterPro" id="IPR000183">
    <property type="entry name" value="Orn/DAP/Arg_de-COase"/>
</dbReference>
<dbReference type="InterPro" id="IPR002985">
    <property type="entry name" value="Arg_decrbxlase"/>
</dbReference>
<dbReference type="PRINTS" id="PR01180">
    <property type="entry name" value="ARGDCRBXLASE"/>
</dbReference>
<feature type="domain" description="Orn/DAP/Arg decarboxylase 2 N-terminal" evidence="16">
    <location>
        <begin position="97"/>
        <end position="346"/>
    </location>
</feature>
<dbReference type="Gene3D" id="2.40.37.10">
    <property type="entry name" value="Lyase, Ornithine Decarboxylase, Chain A, domain 1"/>
    <property type="match status" value="1"/>
</dbReference>
<dbReference type="PROSITE" id="PS00878">
    <property type="entry name" value="ODR_DC_2_1"/>
    <property type="match status" value="1"/>
</dbReference>
<dbReference type="RefSeq" id="WP_005998693.1">
    <property type="nucleotide sequence ID" value="NZ_AAEW02000004.1"/>
</dbReference>
<feature type="domain" description="Arginine decarboxylase helical bundle" evidence="17">
    <location>
        <begin position="393"/>
        <end position="448"/>
    </location>
</feature>
<dbReference type="Pfam" id="PF17944">
    <property type="entry name" value="Arg_decarbox_C"/>
    <property type="match status" value="1"/>
</dbReference>
<keyword evidence="8" id="KW-0460">Magnesium</keyword>
<comment type="cofactor">
    <cofactor evidence="2">
        <name>Mg(2+)</name>
        <dbReference type="ChEBI" id="CHEBI:18420"/>
    </cofactor>
</comment>
<protein>
    <recommendedName>
        <fullName evidence="5 13">Arginine decarboxylase</fullName>
        <ecNumber evidence="5 13">4.1.1.19</ecNumber>
    </recommendedName>
</protein>
<evidence type="ECO:0000256" key="11">
    <source>
        <dbReference type="ARBA" id="ARBA00023115"/>
    </source>
</evidence>
<reference evidence="19" key="2">
    <citation type="submission" date="2006-05" db="EMBL/GenBank/DDBJ databases">
        <title>Sequencing of the draft genome and assembly of Desulfuromonas acetoxidans DSM 684.</title>
        <authorList>
            <consortium name="US DOE Joint Genome Institute (JGI-PGF)"/>
            <person name="Copeland A."/>
            <person name="Lucas S."/>
            <person name="Lapidus A."/>
            <person name="Barry K."/>
            <person name="Detter J.C."/>
            <person name="Glavina del Rio T."/>
            <person name="Hammon N."/>
            <person name="Israni S."/>
            <person name="Dalin E."/>
            <person name="Tice H."/>
            <person name="Bruce D."/>
            <person name="Pitluck S."/>
            <person name="Richardson P."/>
        </authorList>
    </citation>
    <scope>NUCLEOTIDE SEQUENCE [LARGE SCALE GENOMIC DNA]</scope>
    <source>
        <strain evidence="19">DSM 684</strain>
    </source>
</reference>
<evidence type="ECO:0000256" key="8">
    <source>
        <dbReference type="ARBA" id="ARBA00022842"/>
    </source>
</evidence>
<dbReference type="Proteomes" id="UP000005695">
    <property type="component" value="Unassembled WGS sequence"/>
</dbReference>
<keyword evidence="10" id="KW-0745">Spermidine biosynthesis</keyword>
<name>Q1K204_DESA6</name>
<dbReference type="GO" id="GO:0008295">
    <property type="term" value="P:spermidine biosynthetic process"/>
    <property type="evidence" value="ECO:0007669"/>
    <property type="project" value="UniProtKB-UniRule"/>
</dbReference>
<dbReference type="Gene3D" id="3.20.20.10">
    <property type="entry name" value="Alanine racemase"/>
    <property type="match status" value="1"/>
</dbReference>
<comment type="function">
    <text evidence="3">Catalyzes the biosynthesis of agmatine from arginine.</text>
</comment>
<evidence type="ECO:0000256" key="5">
    <source>
        <dbReference type="ARBA" id="ARBA00012426"/>
    </source>
</evidence>
<evidence type="ECO:0000259" key="18">
    <source>
        <dbReference type="Pfam" id="PF17944"/>
    </source>
</evidence>
<evidence type="ECO:0000256" key="13">
    <source>
        <dbReference type="NCBIfam" id="TIGR01273"/>
    </source>
</evidence>
<proteinExistence type="inferred from homology"/>
<keyword evidence="11" id="KW-0620">Polyamine biosynthesis</keyword>
<evidence type="ECO:0000256" key="6">
    <source>
        <dbReference type="ARBA" id="ARBA00022723"/>
    </source>
</evidence>
<comment type="similarity">
    <text evidence="4">Belongs to the Orn/Lys/Arg decarboxylase class-II family. SpeA subfamily.</text>
</comment>
<dbReference type="CDD" id="cd06830">
    <property type="entry name" value="PLPDE_III_ADC"/>
    <property type="match status" value="1"/>
</dbReference>
<dbReference type="PANTHER" id="PTHR43295:SF9">
    <property type="entry name" value="BIOSYNTHETIC ARGININE DECARBOXYLASE"/>
    <property type="match status" value="1"/>
</dbReference>
<organism evidence="19 20">
    <name type="scientific">Desulfuromonas acetoxidans (strain DSM 684 / 11070)</name>
    <dbReference type="NCBI Taxonomy" id="281689"/>
    <lineage>
        <taxon>Bacteria</taxon>
        <taxon>Pseudomonadati</taxon>
        <taxon>Thermodesulfobacteriota</taxon>
        <taxon>Desulfuromonadia</taxon>
        <taxon>Desulfuromonadales</taxon>
        <taxon>Desulfuromonadaceae</taxon>
        <taxon>Desulfuromonas</taxon>
    </lineage>
</organism>
<dbReference type="PANTHER" id="PTHR43295">
    <property type="entry name" value="ARGININE DECARBOXYLASE"/>
    <property type="match status" value="1"/>
</dbReference>
<dbReference type="Gene3D" id="1.20.58.930">
    <property type="match status" value="1"/>
</dbReference>
<evidence type="ECO:0000313" key="20">
    <source>
        <dbReference type="Proteomes" id="UP000005695"/>
    </source>
</evidence>
<feature type="domain" description="Arginine decarboxylase C-terminal helical" evidence="18">
    <location>
        <begin position="577"/>
        <end position="630"/>
    </location>
</feature>
<dbReference type="EMBL" id="AAEW02000004">
    <property type="protein sequence ID" value="EAT16635.1"/>
    <property type="molecule type" value="Genomic_DNA"/>
</dbReference>
<dbReference type="SUPFAM" id="SSF51419">
    <property type="entry name" value="PLP-binding barrel"/>
    <property type="match status" value="1"/>
</dbReference>
<dbReference type="EC" id="4.1.1.19" evidence="5 13"/>
<gene>
    <name evidence="19" type="ORF">Dace_2730</name>
</gene>
<evidence type="ECO:0000256" key="15">
    <source>
        <dbReference type="PIRSR" id="PIRSR600183-50"/>
    </source>
</evidence>